<keyword evidence="4" id="KW-0949">S-adenosyl-L-methionine</keyword>
<keyword evidence="3" id="KW-0808">Transferase</keyword>
<protein>
    <submittedName>
        <fullName evidence="7">Cyclopropane fatty-acyl-phospholipid synthase</fullName>
    </submittedName>
</protein>
<dbReference type="InterPro" id="IPR041698">
    <property type="entry name" value="Methyltransf_25"/>
</dbReference>
<dbReference type="STRING" id="279824.SAMN03080617_01719"/>
<dbReference type="SUPFAM" id="SSF53335">
    <property type="entry name" value="S-adenosyl-L-methionine-dependent methyltransferases"/>
    <property type="match status" value="1"/>
</dbReference>
<organism evidence="7 8">
    <name type="scientific">Algoriphagus alkaliphilus</name>
    <dbReference type="NCBI Taxonomy" id="279824"/>
    <lineage>
        <taxon>Bacteria</taxon>
        <taxon>Pseudomonadati</taxon>
        <taxon>Bacteroidota</taxon>
        <taxon>Cytophagia</taxon>
        <taxon>Cytophagales</taxon>
        <taxon>Cyclobacteriaceae</taxon>
        <taxon>Algoriphagus</taxon>
    </lineage>
</organism>
<dbReference type="OrthoDB" id="9811589at2"/>
<dbReference type="Pfam" id="PF13649">
    <property type="entry name" value="Methyltransf_25"/>
    <property type="match status" value="1"/>
</dbReference>
<accession>A0A1G5XG57</accession>
<evidence type="ECO:0000256" key="1">
    <source>
        <dbReference type="ARBA" id="ARBA00010815"/>
    </source>
</evidence>
<evidence type="ECO:0000256" key="5">
    <source>
        <dbReference type="ARBA" id="ARBA00023098"/>
    </source>
</evidence>
<dbReference type="GO" id="GO:0032259">
    <property type="term" value="P:methylation"/>
    <property type="evidence" value="ECO:0007669"/>
    <property type="project" value="UniProtKB-KW"/>
</dbReference>
<dbReference type="PANTHER" id="PTHR43667">
    <property type="entry name" value="CYCLOPROPANE-FATTY-ACYL-PHOSPHOLIPID SYNTHASE"/>
    <property type="match status" value="1"/>
</dbReference>
<keyword evidence="8" id="KW-1185">Reference proteome</keyword>
<evidence type="ECO:0000259" key="6">
    <source>
        <dbReference type="Pfam" id="PF13649"/>
    </source>
</evidence>
<keyword evidence="5" id="KW-0443">Lipid metabolism</keyword>
<evidence type="ECO:0000256" key="2">
    <source>
        <dbReference type="ARBA" id="ARBA00022603"/>
    </source>
</evidence>
<gene>
    <name evidence="7" type="ORF">SAMN03080617_01719</name>
</gene>
<dbReference type="EMBL" id="FMXE01000010">
    <property type="protein sequence ID" value="SDA68926.1"/>
    <property type="molecule type" value="Genomic_DNA"/>
</dbReference>
<dbReference type="GO" id="GO:0006629">
    <property type="term" value="P:lipid metabolic process"/>
    <property type="evidence" value="ECO:0007669"/>
    <property type="project" value="UniProtKB-KW"/>
</dbReference>
<dbReference type="InterPro" id="IPR050723">
    <property type="entry name" value="CFA/CMAS"/>
</dbReference>
<dbReference type="RefSeq" id="WP_092729542.1">
    <property type="nucleotide sequence ID" value="NZ_FMXE01000010.1"/>
</dbReference>
<dbReference type="Proteomes" id="UP000198756">
    <property type="component" value="Unassembled WGS sequence"/>
</dbReference>
<dbReference type="AlphaFoldDB" id="A0A1G5XG57"/>
<evidence type="ECO:0000313" key="7">
    <source>
        <dbReference type="EMBL" id="SDA68926.1"/>
    </source>
</evidence>
<sequence>MKNEISDSWYEDFFKGINCEIWEKAIPIDLTLQEVDFLLSELNLQPGQSILDIPCGNGRHAIELAKRGYHVTGVDISEKFISSLSDKINSSGLDIKVIQADILSVRLNTSFSAAICMGNSFGYFSIEKMSLFVEKVSACLMPGSKFIINSGMVAESILPNFLNYAQNKSYTVDTISMEVTNTYFADEGYMTSDLLYKKEGRSEEHSFKHYVFTLGEVIRLLQLHGLRTIATYSSTTKTNFKLGDRQVYIVAEKEG</sequence>
<dbReference type="InterPro" id="IPR029063">
    <property type="entry name" value="SAM-dependent_MTases_sf"/>
</dbReference>
<evidence type="ECO:0000256" key="4">
    <source>
        <dbReference type="ARBA" id="ARBA00022691"/>
    </source>
</evidence>
<name>A0A1G5XG57_9BACT</name>
<evidence type="ECO:0000256" key="3">
    <source>
        <dbReference type="ARBA" id="ARBA00022679"/>
    </source>
</evidence>
<dbReference type="Gene3D" id="3.40.50.150">
    <property type="entry name" value="Vaccinia Virus protein VP39"/>
    <property type="match status" value="1"/>
</dbReference>
<feature type="domain" description="Methyltransferase" evidence="6">
    <location>
        <begin position="50"/>
        <end position="143"/>
    </location>
</feature>
<dbReference type="CDD" id="cd02440">
    <property type="entry name" value="AdoMet_MTases"/>
    <property type="match status" value="1"/>
</dbReference>
<keyword evidence="2" id="KW-0489">Methyltransferase</keyword>
<dbReference type="PANTHER" id="PTHR43667:SF1">
    <property type="entry name" value="CYCLOPROPANE-FATTY-ACYL-PHOSPHOLIPID SYNTHASE"/>
    <property type="match status" value="1"/>
</dbReference>
<dbReference type="Gene3D" id="2.20.25.110">
    <property type="entry name" value="S-adenosyl-L-methionine-dependent methyltransferases"/>
    <property type="match status" value="1"/>
</dbReference>
<evidence type="ECO:0000313" key="8">
    <source>
        <dbReference type="Proteomes" id="UP000198756"/>
    </source>
</evidence>
<dbReference type="GO" id="GO:0008168">
    <property type="term" value="F:methyltransferase activity"/>
    <property type="evidence" value="ECO:0007669"/>
    <property type="project" value="UniProtKB-KW"/>
</dbReference>
<comment type="similarity">
    <text evidence="1">Belongs to the CFA/CMAS family.</text>
</comment>
<reference evidence="8" key="1">
    <citation type="submission" date="2016-10" db="EMBL/GenBank/DDBJ databases">
        <authorList>
            <person name="Varghese N."/>
            <person name="Submissions S."/>
        </authorList>
    </citation>
    <scope>NUCLEOTIDE SEQUENCE [LARGE SCALE GENOMIC DNA]</scope>
    <source>
        <strain evidence="8">DSM 22703</strain>
    </source>
</reference>
<proteinExistence type="inferred from homology"/>